<name>A0AA41ZGS0_9SPHN</name>
<evidence type="ECO:0000256" key="4">
    <source>
        <dbReference type="ARBA" id="ARBA00022496"/>
    </source>
</evidence>
<keyword evidence="2 11" id="KW-0813">Transport</keyword>
<keyword evidence="3 11" id="KW-1134">Transmembrane beta strand</keyword>
<comment type="caution">
    <text evidence="16">The sequence shown here is derived from an EMBL/GenBank/DDBJ whole genome shotgun (WGS) entry which is preliminary data.</text>
</comment>
<dbReference type="CDD" id="cd01347">
    <property type="entry name" value="ligand_gated_channel"/>
    <property type="match status" value="1"/>
</dbReference>
<keyword evidence="17" id="KW-1185">Reference proteome</keyword>
<keyword evidence="10 11" id="KW-0998">Cell outer membrane</keyword>
<evidence type="ECO:0000256" key="9">
    <source>
        <dbReference type="ARBA" id="ARBA00023136"/>
    </source>
</evidence>
<dbReference type="InterPro" id="IPR012910">
    <property type="entry name" value="Plug_dom"/>
</dbReference>
<dbReference type="PANTHER" id="PTHR32552:SF81">
    <property type="entry name" value="TONB-DEPENDENT OUTER MEMBRANE RECEPTOR"/>
    <property type="match status" value="1"/>
</dbReference>
<dbReference type="AlphaFoldDB" id="A0AA41ZGS0"/>
<dbReference type="PROSITE" id="PS52016">
    <property type="entry name" value="TONB_DEPENDENT_REC_3"/>
    <property type="match status" value="1"/>
</dbReference>
<keyword evidence="5 11" id="KW-0812">Transmembrane</keyword>
<evidence type="ECO:0000256" key="3">
    <source>
        <dbReference type="ARBA" id="ARBA00022452"/>
    </source>
</evidence>
<dbReference type="InterPro" id="IPR036942">
    <property type="entry name" value="Beta-barrel_TonB_sf"/>
</dbReference>
<evidence type="ECO:0000256" key="1">
    <source>
        <dbReference type="ARBA" id="ARBA00004571"/>
    </source>
</evidence>
<keyword evidence="4" id="KW-0410">Iron transport</keyword>
<keyword evidence="16" id="KW-0675">Receptor</keyword>
<reference evidence="16" key="1">
    <citation type="submission" date="2022-06" db="EMBL/GenBank/DDBJ databases">
        <title>Sphingomonas sp. nov. isolated from rhizosphere soil of tomato.</title>
        <authorList>
            <person name="Dong H."/>
            <person name="Gao R."/>
        </authorList>
    </citation>
    <scope>NUCLEOTIDE SEQUENCE</scope>
    <source>
        <strain evidence="16">MMSM24</strain>
    </source>
</reference>
<sequence>MRNAGKLVAFCLASAASTAIAQAQTASAESDQPQASAVGADIVVTAQRREQRLIDVPIAVTALSNAALERAGVQTVNDAQAVIPNIQINQTVGNGFSPVISMRGLAPSADTSLARDQPVGLYLDGVPISKSTGAAFDTVDLQRVEVLRGPQGTLYGKNTIGGAINLITQKPTGEFGGQIWLSYGQWNKFQRRISVDLPAIGNVKIKLGYSGNDQGGYWHNAATRRDFGRMSQVAARADVLWEPTSNFSARYAYDISNNKGTPTVLAISAIGASFPAALRGLVRPYVFPDRPGPDQVSAQSAIRSNFEVTGHALTLNWDVGHSALGDLTLRSITARRTMKSRSLSDFDGTPVDLVRFVLNNDYESFTQEVQLLGSGAEFKYTLGGFYSNDSYSVYNPRWNFQFGGNNYDLSDRGGGNRSVAGYGQLTWTPSFADKKLDIAVGLRYTSDRKRAYELFLANSAYAANPAAVGSGVFARNANGSPITRSGQPAAGARPGAGGLGPYDLIPLSRHDSWSQVNPEFNIVYRVRPDWSFYGRFATGFKSGGINDTASTNAAFNSPYDPEKLTSYEIGTKFISPDRRVSLNLSAYHSIYKNFQAGVFVPELVTTNIINAGEAKFTGVEVEGSIRPFGGLTINVGGGYLDAKYTDFVLPSGQDVTSTYKIPLAPKWNYLIGGVYRVPVGRAAIEASANWSWRAMQWATITPDTLATRKAYGTLDARIALTDIPLTDHTTAEIALWGRNLTDTAYWNSGINLGVLAVRQWADPRSVGGEVRIRF</sequence>
<dbReference type="Proteomes" id="UP001165565">
    <property type="component" value="Unassembled WGS sequence"/>
</dbReference>
<dbReference type="Pfam" id="PF07715">
    <property type="entry name" value="Plug"/>
    <property type="match status" value="1"/>
</dbReference>
<evidence type="ECO:0000256" key="6">
    <source>
        <dbReference type="ARBA" id="ARBA00023004"/>
    </source>
</evidence>
<keyword evidence="6" id="KW-0408">Iron</keyword>
<evidence type="ECO:0000256" key="7">
    <source>
        <dbReference type="ARBA" id="ARBA00023065"/>
    </source>
</evidence>
<evidence type="ECO:0000256" key="12">
    <source>
        <dbReference type="RuleBase" id="RU003357"/>
    </source>
</evidence>
<dbReference type="SUPFAM" id="SSF56935">
    <property type="entry name" value="Porins"/>
    <property type="match status" value="1"/>
</dbReference>
<dbReference type="InterPro" id="IPR039426">
    <property type="entry name" value="TonB-dep_rcpt-like"/>
</dbReference>
<feature type="domain" description="TonB-dependent receptor-like beta-barrel" evidence="14">
    <location>
        <begin position="290"/>
        <end position="740"/>
    </location>
</feature>
<organism evidence="16 17">
    <name type="scientific">Sphingomonas lycopersici</name>
    <dbReference type="NCBI Taxonomy" id="2951807"/>
    <lineage>
        <taxon>Bacteria</taxon>
        <taxon>Pseudomonadati</taxon>
        <taxon>Pseudomonadota</taxon>
        <taxon>Alphaproteobacteria</taxon>
        <taxon>Sphingomonadales</taxon>
        <taxon>Sphingomonadaceae</taxon>
        <taxon>Sphingomonas</taxon>
    </lineage>
</organism>
<evidence type="ECO:0000256" key="10">
    <source>
        <dbReference type="ARBA" id="ARBA00023237"/>
    </source>
</evidence>
<accession>A0AA41ZGS0</accession>
<evidence type="ECO:0000256" key="8">
    <source>
        <dbReference type="ARBA" id="ARBA00023077"/>
    </source>
</evidence>
<keyword evidence="13" id="KW-0732">Signal</keyword>
<evidence type="ECO:0000259" key="14">
    <source>
        <dbReference type="Pfam" id="PF00593"/>
    </source>
</evidence>
<dbReference type="GO" id="GO:0009279">
    <property type="term" value="C:cell outer membrane"/>
    <property type="evidence" value="ECO:0007669"/>
    <property type="project" value="UniProtKB-SubCell"/>
</dbReference>
<evidence type="ECO:0000313" key="16">
    <source>
        <dbReference type="EMBL" id="MCW6535408.1"/>
    </source>
</evidence>
<protein>
    <submittedName>
        <fullName evidence="16">TonB-dependent receptor</fullName>
    </submittedName>
</protein>
<dbReference type="Pfam" id="PF00593">
    <property type="entry name" value="TonB_dep_Rec_b-barrel"/>
    <property type="match status" value="1"/>
</dbReference>
<proteinExistence type="inferred from homology"/>
<comment type="similarity">
    <text evidence="11 12">Belongs to the TonB-dependent receptor family.</text>
</comment>
<feature type="signal peptide" evidence="13">
    <location>
        <begin position="1"/>
        <end position="21"/>
    </location>
</feature>
<gene>
    <name evidence="16" type="ORF">NEE01_11505</name>
</gene>
<feature type="chain" id="PRO_5041416178" evidence="13">
    <location>
        <begin position="22"/>
        <end position="774"/>
    </location>
</feature>
<keyword evidence="9 11" id="KW-0472">Membrane</keyword>
<evidence type="ECO:0000256" key="13">
    <source>
        <dbReference type="SAM" id="SignalP"/>
    </source>
</evidence>
<feature type="domain" description="TonB-dependent receptor plug" evidence="15">
    <location>
        <begin position="53"/>
        <end position="163"/>
    </location>
</feature>
<dbReference type="InterPro" id="IPR000531">
    <property type="entry name" value="Beta-barrel_TonB"/>
</dbReference>
<keyword evidence="7" id="KW-0406">Ion transport</keyword>
<dbReference type="RefSeq" id="WP_265269024.1">
    <property type="nucleotide sequence ID" value="NZ_JANFAV010000007.1"/>
</dbReference>
<dbReference type="PANTHER" id="PTHR32552">
    <property type="entry name" value="FERRICHROME IRON RECEPTOR-RELATED"/>
    <property type="match status" value="1"/>
</dbReference>
<dbReference type="GO" id="GO:0006826">
    <property type="term" value="P:iron ion transport"/>
    <property type="evidence" value="ECO:0007669"/>
    <property type="project" value="UniProtKB-KW"/>
</dbReference>
<evidence type="ECO:0000256" key="5">
    <source>
        <dbReference type="ARBA" id="ARBA00022692"/>
    </source>
</evidence>
<evidence type="ECO:0000256" key="11">
    <source>
        <dbReference type="PROSITE-ProRule" id="PRU01360"/>
    </source>
</evidence>
<dbReference type="Gene3D" id="2.40.170.20">
    <property type="entry name" value="TonB-dependent receptor, beta-barrel domain"/>
    <property type="match status" value="1"/>
</dbReference>
<dbReference type="EMBL" id="JANFAV010000007">
    <property type="protein sequence ID" value="MCW6535408.1"/>
    <property type="molecule type" value="Genomic_DNA"/>
</dbReference>
<comment type="subcellular location">
    <subcellularLocation>
        <location evidence="1 11">Cell outer membrane</location>
        <topology evidence="1 11">Multi-pass membrane protein</topology>
    </subcellularLocation>
</comment>
<evidence type="ECO:0000259" key="15">
    <source>
        <dbReference type="Pfam" id="PF07715"/>
    </source>
</evidence>
<evidence type="ECO:0000313" key="17">
    <source>
        <dbReference type="Proteomes" id="UP001165565"/>
    </source>
</evidence>
<evidence type="ECO:0000256" key="2">
    <source>
        <dbReference type="ARBA" id="ARBA00022448"/>
    </source>
</evidence>
<keyword evidence="8 12" id="KW-0798">TonB box</keyword>